<dbReference type="HOGENOM" id="CLU_3183290_0_0_9"/>
<accession>I3U5X7</accession>
<protein>
    <submittedName>
        <fullName evidence="1">Uncharacterized protein</fullName>
    </submittedName>
</protein>
<sequence>MNLANIGKMFILGRDYSKEHGFPLVSNDEVKKLKMQHLINLWDLLA</sequence>
<organism evidence="1 2">
    <name type="scientific">Enterococcus faecium (strain ATCC BAA-472 / TX0016 / DO)</name>
    <dbReference type="NCBI Taxonomy" id="333849"/>
    <lineage>
        <taxon>Bacteria</taxon>
        <taxon>Bacillati</taxon>
        <taxon>Bacillota</taxon>
        <taxon>Bacilli</taxon>
        <taxon>Lactobacillales</taxon>
        <taxon>Enterococcaceae</taxon>
        <taxon>Enterococcus</taxon>
    </lineage>
</organism>
<dbReference type="Proteomes" id="UP000005269">
    <property type="component" value="Plasmid 2"/>
</dbReference>
<dbReference type="EMBL" id="CP003585">
    <property type="protein sequence ID" value="AFK60415.1"/>
    <property type="molecule type" value="Genomic_DNA"/>
</dbReference>
<name>I3U5X7_ENTFD</name>
<proteinExistence type="predicted"/>
<geneLocation type="plasmid" evidence="1 2">
    <name>2</name>
</geneLocation>
<dbReference type="AlphaFoldDB" id="I3U5X7"/>
<evidence type="ECO:0000313" key="2">
    <source>
        <dbReference type="Proteomes" id="UP000005269"/>
    </source>
</evidence>
<gene>
    <name evidence="1" type="ORF">HMPREF0351_12791</name>
</gene>
<keyword evidence="2" id="KW-1185">Reference proteome</keyword>
<dbReference type="KEGG" id="efu:HMPREF0351_12791"/>
<reference evidence="1 2" key="1">
    <citation type="journal article" date="2012" name="BMC Microbiol.">
        <title>Complete genome sequence of Enterococcus faecium strain TX16 and comparative genomic analysis of Enterococcus faecium genomes.</title>
        <authorList>
            <person name="Qin X."/>
            <person name="Galloway-Pena J.R."/>
            <person name="Sillanpaa J."/>
            <person name="Hyeob Roh J."/>
            <person name="Nallapareddy S.R."/>
            <person name="Chowdhury S."/>
            <person name="Bourgogne A."/>
            <person name="Choudhury T."/>
            <person name="Munzy D.M."/>
            <person name="Buhay C.J."/>
            <person name="Ding Y."/>
            <person name="Dugan-Rocha S."/>
            <person name="Liu W."/>
            <person name="Kovar C."/>
            <person name="Sodergren E."/>
            <person name="Highlander S."/>
            <person name="Petrosino J.F."/>
            <person name="Worley K.C."/>
            <person name="Gibbs R.A."/>
            <person name="Weinstock G.M."/>
            <person name="Murray B.E."/>
        </authorList>
    </citation>
    <scope>NUCLEOTIDE SEQUENCE [LARGE SCALE GENOMIC DNA]</scope>
    <source>
        <strain evidence="2">ATCC BAA-472 / TX0016 / DO</strain>
        <plasmid evidence="1">2</plasmid>
    </source>
</reference>
<keyword evidence="1" id="KW-0614">Plasmid</keyword>
<evidence type="ECO:0000313" key="1">
    <source>
        <dbReference type="EMBL" id="AFK60415.1"/>
    </source>
</evidence>